<keyword evidence="7 8" id="KW-0539">Nucleus</keyword>
<feature type="region of interest" description="Disordered" evidence="10">
    <location>
        <begin position="137"/>
        <end position="170"/>
    </location>
</feature>
<name>A0ABD1MCY0_9FABA</name>
<protein>
    <recommendedName>
        <fullName evidence="9">Dof zinc finger protein</fullName>
    </recommendedName>
</protein>
<feature type="chain" id="PRO_5044805318" description="Dof zinc finger protein" evidence="11">
    <location>
        <begin position="20"/>
        <end position="307"/>
    </location>
</feature>
<evidence type="ECO:0000256" key="6">
    <source>
        <dbReference type="ARBA" id="ARBA00023163"/>
    </source>
</evidence>
<dbReference type="PANTHER" id="PTHR31992">
    <property type="entry name" value="DOF ZINC FINGER PROTEIN DOF1.4-RELATED"/>
    <property type="match status" value="1"/>
</dbReference>
<accession>A0ABD1MCY0</accession>
<feature type="region of interest" description="Disordered" evidence="10">
    <location>
        <begin position="59"/>
        <end position="98"/>
    </location>
</feature>
<sequence length="307" mass="32124">MSLFPPQIFFLTLSLSSLSHKTPFTHPPPTKTLTHHFVTHLLHYTTLHHSTKIKIKTFSHSTTTHQMPSSNSGESRRATKAQTSAGAPPPPEQENLPCPRCDSTNTKFCYYNNYNYSQPRHFCKSCRRYWTHGGTLRDIPVGGGSRKNAKRSRTHHAATSSSSSTMTSAPEHALPALAPIAAGVQGGSMTSMFGVDGDVKPSNVGGGGCGSFTSLLNNTQGSGFLALGGFGLGLGHGFEDVGFGIGRSSGWAFPAMVDGGNIGGGGVVGSGVNVNAWQLEGGDGGFVGGDCFSWPGLAISTPGNGLK</sequence>
<gene>
    <name evidence="13" type="ORF">Fmac_014842</name>
</gene>
<evidence type="ECO:0000256" key="9">
    <source>
        <dbReference type="RuleBase" id="RU369094"/>
    </source>
</evidence>
<evidence type="ECO:0000256" key="2">
    <source>
        <dbReference type="ARBA" id="ARBA00022771"/>
    </source>
</evidence>
<dbReference type="EMBL" id="JBGMDY010000005">
    <property type="protein sequence ID" value="KAL2333629.1"/>
    <property type="molecule type" value="Genomic_DNA"/>
</dbReference>
<reference evidence="13 14" key="1">
    <citation type="submission" date="2024-08" db="EMBL/GenBank/DDBJ databases">
        <title>Insights into the chromosomal genome structure of Flemingia macrophylla.</title>
        <authorList>
            <person name="Ding Y."/>
            <person name="Zhao Y."/>
            <person name="Bi W."/>
            <person name="Wu M."/>
            <person name="Zhao G."/>
            <person name="Gong Y."/>
            <person name="Li W."/>
            <person name="Zhang P."/>
        </authorList>
    </citation>
    <scope>NUCLEOTIDE SEQUENCE [LARGE SCALE GENOMIC DNA]</scope>
    <source>
        <strain evidence="13">DYQJB</strain>
        <tissue evidence="13">Leaf</tissue>
    </source>
</reference>
<evidence type="ECO:0000256" key="5">
    <source>
        <dbReference type="ARBA" id="ARBA00023125"/>
    </source>
</evidence>
<dbReference type="GO" id="GO:0003677">
    <property type="term" value="F:DNA binding"/>
    <property type="evidence" value="ECO:0007669"/>
    <property type="project" value="UniProtKB-UniRule"/>
</dbReference>
<evidence type="ECO:0000256" key="10">
    <source>
        <dbReference type="SAM" id="MobiDB-lite"/>
    </source>
</evidence>
<keyword evidence="14" id="KW-1185">Reference proteome</keyword>
<keyword evidence="11" id="KW-0732">Signal</keyword>
<evidence type="ECO:0000256" key="4">
    <source>
        <dbReference type="ARBA" id="ARBA00023015"/>
    </source>
</evidence>
<evidence type="ECO:0000256" key="11">
    <source>
        <dbReference type="SAM" id="SignalP"/>
    </source>
</evidence>
<feature type="compositionally biased region" description="Polar residues" evidence="10">
    <location>
        <begin position="59"/>
        <end position="73"/>
    </location>
</feature>
<evidence type="ECO:0000313" key="13">
    <source>
        <dbReference type="EMBL" id="KAL2333629.1"/>
    </source>
</evidence>
<dbReference type="GO" id="GO:0005634">
    <property type="term" value="C:nucleus"/>
    <property type="evidence" value="ECO:0007669"/>
    <property type="project" value="UniProtKB-SubCell"/>
</dbReference>
<feature type="compositionally biased region" description="Basic residues" evidence="10">
    <location>
        <begin position="147"/>
        <end position="156"/>
    </location>
</feature>
<dbReference type="InterPro" id="IPR045174">
    <property type="entry name" value="Dof"/>
</dbReference>
<feature type="domain" description="Dof-type" evidence="12">
    <location>
        <begin position="96"/>
        <end position="150"/>
    </location>
</feature>
<evidence type="ECO:0000256" key="7">
    <source>
        <dbReference type="ARBA" id="ARBA00023242"/>
    </source>
</evidence>
<feature type="signal peptide" evidence="11">
    <location>
        <begin position="1"/>
        <end position="19"/>
    </location>
</feature>
<organism evidence="13 14">
    <name type="scientific">Flemingia macrophylla</name>
    <dbReference type="NCBI Taxonomy" id="520843"/>
    <lineage>
        <taxon>Eukaryota</taxon>
        <taxon>Viridiplantae</taxon>
        <taxon>Streptophyta</taxon>
        <taxon>Embryophyta</taxon>
        <taxon>Tracheophyta</taxon>
        <taxon>Spermatophyta</taxon>
        <taxon>Magnoliopsida</taxon>
        <taxon>eudicotyledons</taxon>
        <taxon>Gunneridae</taxon>
        <taxon>Pentapetalae</taxon>
        <taxon>rosids</taxon>
        <taxon>fabids</taxon>
        <taxon>Fabales</taxon>
        <taxon>Fabaceae</taxon>
        <taxon>Papilionoideae</taxon>
        <taxon>50 kb inversion clade</taxon>
        <taxon>NPAAA clade</taxon>
        <taxon>indigoferoid/millettioid clade</taxon>
        <taxon>Phaseoleae</taxon>
        <taxon>Flemingia</taxon>
    </lineage>
</organism>
<keyword evidence="4 9" id="KW-0805">Transcription regulation</keyword>
<dbReference type="PROSITE" id="PS50884">
    <property type="entry name" value="ZF_DOF_2"/>
    <property type="match status" value="1"/>
</dbReference>
<dbReference type="Pfam" id="PF02701">
    <property type="entry name" value="Zn_ribbon_Dof"/>
    <property type="match status" value="1"/>
</dbReference>
<dbReference type="PROSITE" id="PS01361">
    <property type="entry name" value="ZF_DOF_1"/>
    <property type="match status" value="1"/>
</dbReference>
<dbReference type="GO" id="GO:0003700">
    <property type="term" value="F:DNA-binding transcription factor activity"/>
    <property type="evidence" value="ECO:0007669"/>
    <property type="project" value="UniProtKB-UniRule"/>
</dbReference>
<evidence type="ECO:0000313" key="14">
    <source>
        <dbReference type="Proteomes" id="UP001603857"/>
    </source>
</evidence>
<dbReference type="Proteomes" id="UP001603857">
    <property type="component" value="Unassembled WGS sequence"/>
</dbReference>
<dbReference type="AlphaFoldDB" id="A0ABD1MCY0"/>
<comment type="caution">
    <text evidence="13">The sequence shown here is derived from an EMBL/GenBank/DDBJ whole genome shotgun (WGS) entry which is preliminary data.</text>
</comment>
<evidence type="ECO:0000256" key="8">
    <source>
        <dbReference type="PROSITE-ProRule" id="PRU00071"/>
    </source>
</evidence>
<evidence type="ECO:0000256" key="1">
    <source>
        <dbReference type="ARBA" id="ARBA00022723"/>
    </source>
</evidence>
<proteinExistence type="predicted"/>
<dbReference type="InterPro" id="IPR003851">
    <property type="entry name" value="Znf_Dof"/>
</dbReference>
<keyword evidence="6 9" id="KW-0804">Transcription</keyword>
<keyword evidence="2 8" id="KW-0863">Zinc-finger</keyword>
<comment type="subcellular location">
    <subcellularLocation>
        <location evidence="8 9">Nucleus</location>
    </subcellularLocation>
</comment>
<evidence type="ECO:0000256" key="3">
    <source>
        <dbReference type="ARBA" id="ARBA00022833"/>
    </source>
</evidence>
<dbReference type="PANTHER" id="PTHR31992:SF12">
    <property type="entry name" value="DOF ZINC FINGER PROTEIN DOF3.4"/>
    <property type="match status" value="1"/>
</dbReference>
<keyword evidence="1 9" id="KW-0479">Metal-binding</keyword>
<comment type="function">
    <text evidence="9">Transcription factor that binds specifically to a 5'-AA[AG]G-3' consensus core sequence.</text>
</comment>
<feature type="compositionally biased region" description="Low complexity" evidence="10">
    <location>
        <begin position="157"/>
        <end position="169"/>
    </location>
</feature>
<keyword evidence="5 8" id="KW-0238">DNA-binding</keyword>
<evidence type="ECO:0000259" key="12">
    <source>
        <dbReference type="PROSITE" id="PS50884"/>
    </source>
</evidence>
<dbReference type="GO" id="GO:0008270">
    <property type="term" value="F:zinc ion binding"/>
    <property type="evidence" value="ECO:0007669"/>
    <property type="project" value="UniProtKB-KW"/>
</dbReference>
<keyword evidence="3 9" id="KW-0862">Zinc</keyword>